<dbReference type="KEGG" id="reb:XU06_08225"/>
<evidence type="ECO:0000313" key="3">
    <source>
        <dbReference type="EMBL" id="MBH5142816.1"/>
    </source>
</evidence>
<dbReference type="Proteomes" id="UP001230933">
    <property type="component" value="Chromosome"/>
</dbReference>
<dbReference type="Proteomes" id="UP000502345">
    <property type="component" value="Chromosome"/>
</dbReference>
<reference evidence="5" key="4">
    <citation type="submission" date="2023-08" db="EMBL/GenBank/DDBJ databases">
        <title>Isolation and Characterization of Rhodococcus erythropolis MGMM8.</title>
        <authorList>
            <person name="Diabankana R.G.C."/>
            <person name="Afordoanyi D.M."/>
            <person name="Validov S.Z."/>
        </authorList>
    </citation>
    <scope>NUCLEOTIDE SEQUENCE</scope>
    <source>
        <strain evidence="5">MGMM8</strain>
    </source>
</reference>
<reference evidence="3 8" key="3">
    <citation type="submission" date="2020-12" db="EMBL/GenBank/DDBJ databases">
        <title>Draft genome sequence of furan degrading bacterial strain FUR100.</title>
        <authorList>
            <person name="Woiski C."/>
        </authorList>
    </citation>
    <scope>NUCLEOTIDE SEQUENCE [LARGE SCALE GENOMIC DNA]</scope>
    <source>
        <strain evidence="3 8">FUR100</strain>
    </source>
</reference>
<proteinExistence type="predicted"/>
<dbReference type="RefSeq" id="WP_019744349.1">
    <property type="nucleotide sequence ID" value="NZ_AP018733.1"/>
</dbReference>
<feature type="region of interest" description="Disordered" evidence="1">
    <location>
        <begin position="22"/>
        <end position="68"/>
    </location>
</feature>
<evidence type="ECO:0000313" key="8">
    <source>
        <dbReference type="Proteomes" id="UP000627573"/>
    </source>
</evidence>
<evidence type="ECO:0000313" key="5">
    <source>
        <dbReference type="EMBL" id="WGV51311.1"/>
    </source>
</evidence>
<accession>A0A0C2WGE5</accession>
<evidence type="ECO:0000313" key="2">
    <source>
        <dbReference type="EMBL" id="KAB2581442.1"/>
    </source>
</evidence>
<dbReference type="Proteomes" id="UP000325576">
    <property type="component" value="Unassembled WGS sequence"/>
</dbReference>
<reference evidence="2 6" key="1">
    <citation type="journal article" date="2017" name="Poromechanics V (2013)">
        <title>Genomic Characterization of the Arsenic-Tolerant Actinobacterium, &lt;i&gt;Rhodococcus erythropolis&lt;/i&gt; S43.</title>
        <authorList>
            <person name="Retamal-Morales G."/>
            <person name="Mehnert M."/>
            <person name="Schwabe R."/>
            <person name="Tischler D."/>
            <person name="Schloemann M."/>
            <person name="Levican G.J."/>
        </authorList>
    </citation>
    <scope>NUCLEOTIDE SEQUENCE [LARGE SCALE GENOMIC DNA]</scope>
    <source>
        <strain evidence="2 6">S43</strain>
    </source>
</reference>
<dbReference type="EMBL" id="CP050124">
    <property type="protein sequence ID" value="QIP39073.1"/>
    <property type="molecule type" value="Genomic_DNA"/>
</dbReference>
<evidence type="ECO:0000256" key="1">
    <source>
        <dbReference type="SAM" id="MobiDB-lite"/>
    </source>
</evidence>
<keyword evidence="8" id="KW-1185">Reference proteome</keyword>
<dbReference type="AlphaFoldDB" id="A0A0C2WGE5"/>
<evidence type="ECO:0000313" key="7">
    <source>
        <dbReference type="Proteomes" id="UP000502345"/>
    </source>
</evidence>
<organism evidence="2 6">
    <name type="scientific">Rhodococcus erythropolis</name>
    <name type="common">Arthrobacter picolinophilus</name>
    <dbReference type="NCBI Taxonomy" id="1833"/>
    <lineage>
        <taxon>Bacteria</taxon>
        <taxon>Bacillati</taxon>
        <taxon>Actinomycetota</taxon>
        <taxon>Actinomycetes</taxon>
        <taxon>Mycobacteriales</taxon>
        <taxon>Nocardiaceae</taxon>
        <taxon>Rhodococcus</taxon>
        <taxon>Rhodococcus erythropolis group</taxon>
    </lineage>
</organism>
<dbReference type="EMBL" id="JAECSB010000030">
    <property type="protein sequence ID" value="MBH5142816.1"/>
    <property type="molecule type" value="Genomic_DNA"/>
</dbReference>
<dbReference type="OrthoDB" id="3578910at2"/>
<gene>
    <name evidence="2" type="ORF">BS297_30815</name>
    <name evidence="4" type="ORF">G9444_1829</name>
    <name evidence="3" type="ORF">I3517_09335</name>
    <name evidence="5" type="ORF">QIE55_08870</name>
</gene>
<dbReference type="OMA" id="LIVLMWK"/>
<sequence>MLYLLALVGLVTLIVLMWKAFGPDPSTRTPVSGVRGPDDDPEFLWNVNQQTRRKRTEGPDVPPTDTST</sequence>
<evidence type="ECO:0000313" key="4">
    <source>
        <dbReference type="EMBL" id="QIP39073.1"/>
    </source>
</evidence>
<dbReference type="GeneID" id="57488191"/>
<dbReference type="EMBL" id="CP124545">
    <property type="protein sequence ID" value="WGV51311.1"/>
    <property type="molecule type" value="Genomic_DNA"/>
</dbReference>
<evidence type="ECO:0000313" key="6">
    <source>
        <dbReference type="Proteomes" id="UP000325576"/>
    </source>
</evidence>
<dbReference type="Proteomes" id="UP000627573">
    <property type="component" value="Unassembled WGS sequence"/>
</dbReference>
<protein>
    <submittedName>
        <fullName evidence="2">Uncharacterized protein</fullName>
    </submittedName>
</protein>
<dbReference type="EMBL" id="MRBO01000845">
    <property type="protein sequence ID" value="KAB2581442.1"/>
    <property type="molecule type" value="Genomic_DNA"/>
</dbReference>
<name>A0A0C2WGE5_RHOER</name>
<reference evidence="4 7" key="2">
    <citation type="submission" date="2020-03" db="EMBL/GenBank/DDBJ databases">
        <title>Screen low temperature-resistant strains for efficient degradation of petroleum hydrocarbons under the low temperature.</title>
        <authorList>
            <person name="Wang Y."/>
            <person name="Chen J."/>
        </authorList>
    </citation>
    <scope>NUCLEOTIDE SEQUENCE [LARGE SCALE GENOMIC DNA]</scope>
    <source>
        <strain evidence="4 7">KB1</strain>
    </source>
</reference>